<proteinExistence type="predicted"/>
<dbReference type="Proteomes" id="UP000533598">
    <property type="component" value="Unassembled WGS sequence"/>
</dbReference>
<keyword evidence="6" id="KW-1185">Reference proteome</keyword>
<comment type="caution">
    <text evidence="5">The sequence shown here is derived from an EMBL/GenBank/DDBJ whole genome shotgun (WGS) entry which is preliminary data.</text>
</comment>
<dbReference type="RefSeq" id="WP_185003400.1">
    <property type="nucleotide sequence ID" value="NZ_BAAAUI010000049.1"/>
</dbReference>
<evidence type="ECO:0000256" key="2">
    <source>
        <dbReference type="ARBA" id="ARBA00023125"/>
    </source>
</evidence>
<keyword evidence="3" id="KW-0804">Transcription</keyword>
<dbReference type="AlphaFoldDB" id="A0A7W7FW27"/>
<evidence type="ECO:0000313" key="6">
    <source>
        <dbReference type="Proteomes" id="UP000533598"/>
    </source>
</evidence>
<keyword evidence="2 5" id="KW-0238">DNA-binding</keyword>
<accession>A0A7W7FW27</accession>
<name>A0A7W7FW27_9PSEU</name>
<keyword evidence="1" id="KW-0805">Transcription regulation</keyword>
<dbReference type="InterPro" id="IPR036390">
    <property type="entry name" value="WH_DNA-bd_sf"/>
</dbReference>
<evidence type="ECO:0000313" key="5">
    <source>
        <dbReference type="EMBL" id="MBB4677454.1"/>
    </source>
</evidence>
<dbReference type="PROSITE" id="PS51118">
    <property type="entry name" value="HTH_HXLR"/>
    <property type="match status" value="1"/>
</dbReference>
<dbReference type="InterPro" id="IPR036388">
    <property type="entry name" value="WH-like_DNA-bd_sf"/>
</dbReference>
<dbReference type="Pfam" id="PF01638">
    <property type="entry name" value="HxlR"/>
    <property type="match status" value="1"/>
</dbReference>
<evidence type="ECO:0000256" key="1">
    <source>
        <dbReference type="ARBA" id="ARBA00023015"/>
    </source>
</evidence>
<dbReference type="Gene3D" id="1.10.10.10">
    <property type="entry name" value="Winged helix-like DNA-binding domain superfamily/Winged helix DNA-binding domain"/>
    <property type="match status" value="1"/>
</dbReference>
<dbReference type="SUPFAM" id="SSF46785">
    <property type="entry name" value="Winged helix' DNA-binding domain"/>
    <property type="match status" value="1"/>
</dbReference>
<protein>
    <submittedName>
        <fullName evidence="5">DNA-binding HxlR family transcriptional regulator</fullName>
    </submittedName>
</protein>
<evidence type="ECO:0000259" key="4">
    <source>
        <dbReference type="PROSITE" id="PS51118"/>
    </source>
</evidence>
<dbReference type="EMBL" id="JACHMH010000001">
    <property type="protein sequence ID" value="MBB4677454.1"/>
    <property type="molecule type" value="Genomic_DNA"/>
</dbReference>
<dbReference type="GO" id="GO:0003677">
    <property type="term" value="F:DNA binding"/>
    <property type="evidence" value="ECO:0007669"/>
    <property type="project" value="UniProtKB-KW"/>
</dbReference>
<dbReference type="PANTHER" id="PTHR33204">
    <property type="entry name" value="TRANSCRIPTIONAL REGULATOR, MARR FAMILY"/>
    <property type="match status" value="1"/>
</dbReference>
<feature type="domain" description="HTH hxlR-type" evidence="4">
    <location>
        <begin position="10"/>
        <end position="104"/>
    </location>
</feature>
<dbReference type="PANTHER" id="PTHR33204:SF29">
    <property type="entry name" value="TRANSCRIPTIONAL REGULATOR"/>
    <property type="match status" value="1"/>
</dbReference>
<gene>
    <name evidence="5" type="ORF">HNR67_003572</name>
</gene>
<sequence length="104" mass="11821">MKVRTRLTHCAVEAAMQVVTGKWKVHILWALSPRPRRFGELRRLLPGVSEKVLIDQLRELMTDEIVHRDSQPGPVPHVEYSLTARGAALNEALRPLGAWGREHL</sequence>
<reference evidence="5 6" key="1">
    <citation type="submission" date="2020-08" db="EMBL/GenBank/DDBJ databases">
        <title>Sequencing the genomes of 1000 actinobacteria strains.</title>
        <authorList>
            <person name="Klenk H.-P."/>
        </authorList>
    </citation>
    <scope>NUCLEOTIDE SEQUENCE [LARGE SCALE GENOMIC DNA]</scope>
    <source>
        <strain evidence="5 6">DSM 44230</strain>
    </source>
</reference>
<dbReference type="InterPro" id="IPR002577">
    <property type="entry name" value="HTH_HxlR"/>
</dbReference>
<organism evidence="5 6">
    <name type="scientific">Crossiella cryophila</name>
    <dbReference type="NCBI Taxonomy" id="43355"/>
    <lineage>
        <taxon>Bacteria</taxon>
        <taxon>Bacillati</taxon>
        <taxon>Actinomycetota</taxon>
        <taxon>Actinomycetes</taxon>
        <taxon>Pseudonocardiales</taxon>
        <taxon>Pseudonocardiaceae</taxon>
        <taxon>Crossiella</taxon>
    </lineage>
</organism>
<evidence type="ECO:0000256" key="3">
    <source>
        <dbReference type="ARBA" id="ARBA00023163"/>
    </source>
</evidence>